<dbReference type="SUPFAM" id="SSF56349">
    <property type="entry name" value="DNA breaking-rejoining enzymes"/>
    <property type="match status" value="1"/>
</dbReference>
<reference evidence="4" key="1">
    <citation type="submission" date="2015-10" db="EMBL/GenBank/DDBJ databases">
        <authorList>
            <person name="Gilbert D.G."/>
        </authorList>
    </citation>
    <scope>NUCLEOTIDE SEQUENCE</scope>
    <source>
        <strain evidence="4">3c6</strain>
    </source>
</reference>
<dbReference type="GO" id="GO:0006310">
    <property type="term" value="P:DNA recombination"/>
    <property type="evidence" value="ECO:0007669"/>
    <property type="project" value="UniProtKB-KW"/>
</dbReference>
<gene>
    <name evidence="4" type="ORF">LRLP16767_LR3C6_01264</name>
</gene>
<keyword evidence="2" id="KW-0233">DNA recombination</keyword>
<dbReference type="GO" id="GO:0015074">
    <property type="term" value="P:DNA integration"/>
    <property type="evidence" value="ECO:0007669"/>
    <property type="project" value="InterPro"/>
</dbReference>
<sequence>MWTEPTKTGKVKFVEQFKNPLTLKYTRVSITMDKETNSTRKLAQQALNKRIEEKLRRLQDGHIKEGVTFGELIEEFNQYYQQTVKPSSFASWQTIKGIIQKNFNMQILVSKITNKYLVNTLEALLYQHGYKNAYTGMIKNKLNQLMRYAYRHDYIAAPIGRLEINRKRNNFAKNIEDKYLEDDEAMSVLNAVREINQIYADALLWQYLTGMRIGEILALQVKKVFQQDDKWYVKINCTLEYSKRLKNDFTISDTPKTQSSNRTILLPEKAVKIYQQYSLDKQPDDILFSRETKTGIFLHPLSIDNLLKKVQNALGMTKPLSTHIFRHTHASKLAEKGMPIELISKRLGHRDSAITRQIYLHITKKTAEQFSGLINDFDI</sequence>
<proteinExistence type="predicted"/>
<evidence type="ECO:0000259" key="3">
    <source>
        <dbReference type="PROSITE" id="PS51898"/>
    </source>
</evidence>
<evidence type="ECO:0000256" key="2">
    <source>
        <dbReference type="ARBA" id="ARBA00023172"/>
    </source>
</evidence>
<organism evidence="4">
    <name type="scientific">Limosilactobacillus reuteri</name>
    <name type="common">Lactobacillus reuteri</name>
    <dbReference type="NCBI Taxonomy" id="1598"/>
    <lineage>
        <taxon>Bacteria</taxon>
        <taxon>Bacillati</taxon>
        <taxon>Bacillota</taxon>
        <taxon>Bacilli</taxon>
        <taxon>Lactobacillales</taxon>
        <taxon>Lactobacillaceae</taxon>
        <taxon>Limosilactobacillus</taxon>
    </lineage>
</organism>
<dbReference type="Pfam" id="PF00589">
    <property type="entry name" value="Phage_integrase"/>
    <property type="match status" value="1"/>
</dbReference>
<dbReference type="Gene3D" id="1.10.150.130">
    <property type="match status" value="1"/>
</dbReference>
<name>A0A0U5JMY7_LIMRT</name>
<dbReference type="CDD" id="cd01189">
    <property type="entry name" value="INT_ICEBs1_C_like"/>
    <property type="match status" value="1"/>
</dbReference>
<dbReference type="AlphaFoldDB" id="A0A0U5JMY7"/>
<dbReference type="PANTHER" id="PTHR30349">
    <property type="entry name" value="PHAGE INTEGRASE-RELATED"/>
    <property type="match status" value="1"/>
</dbReference>
<protein>
    <submittedName>
        <fullName evidence="4">Phage integrase</fullName>
    </submittedName>
</protein>
<dbReference type="GO" id="GO:0003677">
    <property type="term" value="F:DNA binding"/>
    <property type="evidence" value="ECO:0007669"/>
    <property type="project" value="UniProtKB-KW"/>
</dbReference>
<dbReference type="InterPro" id="IPR002104">
    <property type="entry name" value="Integrase_catalytic"/>
</dbReference>
<dbReference type="PROSITE" id="PS51898">
    <property type="entry name" value="TYR_RECOMBINASE"/>
    <property type="match status" value="1"/>
</dbReference>
<feature type="domain" description="Tyr recombinase" evidence="3">
    <location>
        <begin position="175"/>
        <end position="375"/>
    </location>
</feature>
<dbReference type="Gene3D" id="1.10.443.10">
    <property type="entry name" value="Intergrase catalytic core"/>
    <property type="match status" value="1"/>
</dbReference>
<evidence type="ECO:0000313" key="4">
    <source>
        <dbReference type="EMBL" id="CUR39297.1"/>
    </source>
</evidence>
<accession>A0A0U5JMY7</accession>
<dbReference type="InterPro" id="IPR010998">
    <property type="entry name" value="Integrase_recombinase_N"/>
</dbReference>
<evidence type="ECO:0000256" key="1">
    <source>
        <dbReference type="ARBA" id="ARBA00023125"/>
    </source>
</evidence>
<dbReference type="InterPro" id="IPR013762">
    <property type="entry name" value="Integrase-like_cat_sf"/>
</dbReference>
<dbReference type="InterPro" id="IPR050090">
    <property type="entry name" value="Tyrosine_recombinase_XerCD"/>
</dbReference>
<dbReference type="InterPro" id="IPR011010">
    <property type="entry name" value="DNA_brk_join_enz"/>
</dbReference>
<dbReference type="EMBL" id="LN887426">
    <property type="protein sequence ID" value="CUR39297.1"/>
    <property type="molecule type" value="Genomic_DNA"/>
</dbReference>
<keyword evidence="1" id="KW-0238">DNA-binding</keyword>